<feature type="region of interest" description="Disordered" evidence="1">
    <location>
        <begin position="436"/>
        <end position="496"/>
    </location>
</feature>
<name>A0A4Y1LUF3_9CAUD</name>
<accession>A0A4Y1LUF3</accession>
<evidence type="ECO:0000313" key="2">
    <source>
        <dbReference type="EMBL" id="QCG76016.1"/>
    </source>
</evidence>
<protein>
    <submittedName>
        <fullName evidence="2">Structural protein</fullName>
    </submittedName>
</protein>
<keyword evidence="3" id="KW-1185">Reference proteome</keyword>
<dbReference type="Proteomes" id="UP000316733">
    <property type="component" value="Segment"/>
</dbReference>
<feature type="compositionally biased region" description="Polar residues" evidence="1">
    <location>
        <begin position="436"/>
        <end position="474"/>
    </location>
</feature>
<evidence type="ECO:0000313" key="3">
    <source>
        <dbReference type="Proteomes" id="UP000316733"/>
    </source>
</evidence>
<gene>
    <name evidence="2" type="ORF">EST35_0134</name>
</gene>
<organism evidence="2 3">
    <name type="scientific">Pseudomonas phage vB_PaeM_PA5oct</name>
    <dbReference type="NCBI Taxonomy" id="2163605"/>
    <lineage>
        <taxon>Viruses</taxon>
        <taxon>Duplodnaviria</taxon>
        <taxon>Heunggongvirae</taxon>
        <taxon>Uroviricota</taxon>
        <taxon>Caudoviricetes</taxon>
        <taxon>Arenbergviridae</taxon>
        <taxon>Wroclawvirus</taxon>
        <taxon>Wroclawvirus PA5oct</taxon>
    </lineage>
</organism>
<sequence length="674" mass="75801">MSLNKPTPTNTDTNMYPFLPNPLDSITSTTYHLRLYMCSIEDIVNNNVLDRSRQITIAESGVTGLGIDDFILTTVPGMTVETGTGESTTLSFKIQEPHGSSMLDQLYASAVSLGIDNYLKAPYFMELTFKGRTTTSSLPSVMKAKWVFPITITKMDMVVTGSGTTYDFVGAVYSELGYTNQYGDMQQGISLSGKTVGEMLEKLKQSLNDRQPQRASNKQLKPDKYEIIISDERLINAPLKISNSDQTIDRLSDYVVDDNSVTTVQFYDNTSIQYIIETIINSTEVIEKEIAGSDVPAHPQFNPDPNRSMVKKLYRVLSQVDTLEYDPGRGDYARNFRYVIVPYDTMTIVASKDESRVTPESSENRFNEYLGRSVLRKHYNYLFTGLNDQILDFNLKFNFMWYATLPRQTGTVDTYTSVDPGRRMSPDQLLLKQKMSTSASVKSKFNSTVTPGTDRQDPRNVSTVDTNTEQSSLVSKGRQARIRENTNADPDTDQETEVRQNAIQFIEDATADSLSKLPITTIETPDTSNDDIGVEDNYHAGKSFLSSLFSQIMYDDNAELLKIDLSIKGDPYWLGPPTTNKISTVEDRINSTNTSYVNPTSSQVFFLFTSQTPNLNYIEGTVTSSMKQNTIINGIYQVIVVKHVFSKGIFRQELQAVRDKLTDITDIDIQRFNQ</sequence>
<evidence type="ECO:0000256" key="1">
    <source>
        <dbReference type="SAM" id="MobiDB-lite"/>
    </source>
</evidence>
<proteinExistence type="predicted"/>
<reference evidence="3" key="1">
    <citation type="journal article" date="2020" name="bioRxiv">
        <title>Integrative omics analysis of Pseudomonas aeruginosa virus PA5oct highlights the molecular complexity of jumbo phages.</title>
        <authorList>
            <person name="Lood C."/>
            <person name="Danis-Wlodarczyk K."/>
            <person name="Blasdel B.G."/>
            <person name="Jang H.B."/>
            <person name="Vandenheuvel D."/>
            <person name="Briers Y."/>
            <person name="Noben J.-P."/>
            <person name="van Noort V."/>
            <person name="Drulis-Kawa Z."/>
            <person name="Lavigne R."/>
        </authorList>
    </citation>
    <scope>NUCLEOTIDE SEQUENCE [LARGE SCALE GENOMIC DNA]</scope>
</reference>
<dbReference type="EMBL" id="MK797984">
    <property type="protein sequence ID" value="QCG76016.1"/>
    <property type="molecule type" value="Genomic_DNA"/>
</dbReference>